<evidence type="ECO:0000313" key="2">
    <source>
        <dbReference type="Proteomes" id="UP000834106"/>
    </source>
</evidence>
<dbReference type="EMBL" id="OU503053">
    <property type="protein sequence ID" value="CAI9782282.1"/>
    <property type="molecule type" value="Genomic_DNA"/>
</dbReference>
<keyword evidence="2" id="KW-1185">Reference proteome</keyword>
<gene>
    <name evidence="1" type="ORF">FPE_LOCUS29712</name>
</gene>
<evidence type="ECO:0000313" key="1">
    <source>
        <dbReference type="EMBL" id="CAI9782282.1"/>
    </source>
</evidence>
<proteinExistence type="predicted"/>
<accession>A0AAD2A684</accession>
<dbReference type="AlphaFoldDB" id="A0AAD2A684"/>
<sequence>MPREMPNIIDPHSKQTTGDIPIYSRTLALNFNSNMGIGSLRNMILVMMILLKGAFGIDREECLSHDVHYEGDTVHLSFVVIKANGPWDYGDEEGVHLLIVKTDSNR</sequence>
<dbReference type="Proteomes" id="UP000834106">
    <property type="component" value="Chromosome 18"/>
</dbReference>
<name>A0AAD2A684_9LAMI</name>
<protein>
    <submittedName>
        <fullName evidence="1">Uncharacterized protein</fullName>
    </submittedName>
</protein>
<organism evidence="1 2">
    <name type="scientific">Fraxinus pennsylvanica</name>
    <dbReference type="NCBI Taxonomy" id="56036"/>
    <lineage>
        <taxon>Eukaryota</taxon>
        <taxon>Viridiplantae</taxon>
        <taxon>Streptophyta</taxon>
        <taxon>Embryophyta</taxon>
        <taxon>Tracheophyta</taxon>
        <taxon>Spermatophyta</taxon>
        <taxon>Magnoliopsida</taxon>
        <taxon>eudicotyledons</taxon>
        <taxon>Gunneridae</taxon>
        <taxon>Pentapetalae</taxon>
        <taxon>asterids</taxon>
        <taxon>lamiids</taxon>
        <taxon>Lamiales</taxon>
        <taxon>Oleaceae</taxon>
        <taxon>Oleeae</taxon>
        <taxon>Fraxinus</taxon>
    </lineage>
</organism>
<reference evidence="1" key="1">
    <citation type="submission" date="2023-05" db="EMBL/GenBank/DDBJ databases">
        <authorList>
            <person name="Huff M."/>
        </authorList>
    </citation>
    <scope>NUCLEOTIDE SEQUENCE</scope>
</reference>